<organism evidence="1 2">
    <name type="scientific">Ligilactobacillus salivarius</name>
    <dbReference type="NCBI Taxonomy" id="1624"/>
    <lineage>
        <taxon>Bacteria</taxon>
        <taxon>Bacillati</taxon>
        <taxon>Bacillota</taxon>
        <taxon>Bacilli</taxon>
        <taxon>Lactobacillales</taxon>
        <taxon>Lactobacillaceae</taxon>
        <taxon>Ligilactobacillus</taxon>
    </lineage>
</organism>
<dbReference type="RefSeq" id="WP_284650813.1">
    <property type="nucleotide sequence ID" value="NZ_CP123973.1"/>
</dbReference>
<evidence type="ECO:0000313" key="2">
    <source>
        <dbReference type="Proteomes" id="UP001231316"/>
    </source>
</evidence>
<keyword evidence="1" id="KW-0614">Plasmid</keyword>
<dbReference type="AlphaFoldDB" id="A0AAX3XC13"/>
<dbReference type="Proteomes" id="UP001231316">
    <property type="component" value="Plasmid unnamed2"/>
</dbReference>
<gene>
    <name evidence="1" type="ORF">QFE45_11235</name>
</gene>
<proteinExistence type="predicted"/>
<geneLocation type="plasmid" evidence="1 2">
    <name>unnamed2</name>
</geneLocation>
<sequence length="79" mass="8755">MSTITKSIEDFKNYLEGKPNGVEEHVLSSKNEPSLTIATDISESIEAKRQAENGEYEVIGDANDFDKYVKNVIDESSKG</sequence>
<accession>A0AAX3XC13</accession>
<reference evidence="1" key="1">
    <citation type="submission" date="2023-04" db="EMBL/GenBank/DDBJ databases">
        <title>Four porcine-derived lactic acid bacteria strains analyses and their evaluation as potential probiotics based on genomics.</title>
        <authorList>
            <person name="Niu D."/>
        </authorList>
    </citation>
    <scope>NUCLEOTIDE SEQUENCE</scope>
    <source>
        <strain evidence="1">ZSA5</strain>
        <plasmid evidence="1">unnamed2</plasmid>
    </source>
</reference>
<dbReference type="EMBL" id="CP123973">
    <property type="protein sequence ID" value="WII29830.1"/>
    <property type="molecule type" value="Genomic_DNA"/>
</dbReference>
<name>A0AAX3XC13_9LACO</name>
<protein>
    <submittedName>
        <fullName evidence="1">Uncharacterized protein</fullName>
    </submittedName>
</protein>
<evidence type="ECO:0000313" key="1">
    <source>
        <dbReference type="EMBL" id="WII29830.1"/>
    </source>
</evidence>